<sequence length="387" mass="42396">MPSISRSVPSNSRNFFPVHTASCLPVLAFLLLCSVAGRAQTAAPDSTAHQLAVSLYVDAYYATYSGAAGDPYVAYTTVGTRDNALGLNVAQLGLHYTHDRLRGNFTCHVGDIAGATWSPAFPQVQEANVGVRLAGDWWFDAGFFRTHVGTESFLPKNNLLSSTAYATYNEPFYQGGVRLSYAPAPEWTLEAWLLNGYNQFVDGNRAKSVGLLVSYAPTDNASLTYTNLLGKEAAAGTDRFRVYQNVYWNQVWGDRFTSILGFDLGTQANSDLVESDKSAVLYTALLTLRYSFDEHWSVTTRGEHFNDESGFISGTIPTRGGGVAGAKLTAVTLGAEYRPSPLAYLRAEGRYTHAADRLLFDTGEASADRRWELLLTFGIDLDRRFAF</sequence>
<dbReference type="SUPFAM" id="SSF56935">
    <property type="entry name" value="Porins"/>
    <property type="match status" value="1"/>
</dbReference>
<dbReference type="AlphaFoldDB" id="A0A2S6I4F3"/>
<protein>
    <submittedName>
        <fullName evidence="2">Putative OmpL-like beta-barrel porin-2</fullName>
    </submittedName>
</protein>
<keyword evidence="3" id="KW-1185">Reference proteome</keyword>
<dbReference type="RefSeq" id="WP_104420511.1">
    <property type="nucleotide sequence ID" value="NZ_PTJC01000006.1"/>
</dbReference>
<comment type="caution">
    <text evidence="2">The sequence shown here is derived from an EMBL/GenBank/DDBJ whole genome shotgun (WGS) entry which is preliminary data.</text>
</comment>
<proteinExistence type="predicted"/>
<evidence type="ECO:0000256" key="1">
    <source>
        <dbReference type="SAM" id="SignalP"/>
    </source>
</evidence>
<dbReference type="EMBL" id="PTJC01000006">
    <property type="protein sequence ID" value="PPK86043.1"/>
    <property type="molecule type" value="Genomic_DNA"/>
</dbReference>
<evidence type="ECO:0000313" key="3">
    <source>
        <dbReference type="Proteomes" id="UP000237662"/>
    </source>
</evidence>
<dbReference type="OrthoDB" id="103154at2"/>
<accession>A0A2S6I4F3</accession>
<organism evidence="2 3">
    <name type="scientific">Neolewinella xylanilytica</name>
    <dbReference type="NCBI Taxonomy" id="1514080"/>
    <lineage>
        <taxon>Bacteria</taxon>
        <taxon>Pseudomonadati</taxon>
        <taxon>Bacteroidota</taxon>
        <taxon>Saprospiria</taxon>
        <taxon>Saprospirales</taxon>
        <taxon>Lewinellaceae</taxon>
        <taxon>Neolewinella</taxon>
    </lineage>
</organism>
<dbReference type="Proteomes" id="UP000237662">
    <property type="component" value="Unassembled WGS sequence"/>
</dbReference>
<dbReference type="Pfam" id="PF07642">
    <property type="entry name" value="BBP2"/>
    <property type="match status" value="1"/>
</dbReference>
<gene>
    <name evidence="2" type="ORF">CLV84_2960</name>
</gene>
<keyword evidence="1" id="KW-0732">Signal</keyword>
<dbReference type="InterPro" id="IPR011486">
    <property type="entry name" value="BBP2"/>
</dbReference>
<feature type="signal peptide" evidence="1">
    <location>
        <begin position="1"/>
        <end position="39"/>
    </location>
</feature>
<name>A0A2S6I4F3_9BACT</name>
<feature type="chain" id="PRO_5015751699" evidence="1">
    <location>
        <begin position="40"/>
        <end position="387"/>
    </location>
</feature>
<reference evidence="2 3" key="1">
    <citation type="submission" date="2018-02" db="EMBL/GenBank/DDBJ databases">
        <title>Genomic Encyclopedia of Archaeal and Bacterial Type Strains, Phase II (KMG-II): from individual species to whole genera.</title>
        <authorList>
            <person name="Goeker M."/>
        </authorList>
    </citation>
    <scope>NUCLEOTIDE SEQUENCE [LARGE SCALE GENOMIC DNA]</scope>
    <source>
        <strain evidence="2 3">DSM 29526</strain>
    </source>
</reference>
<evidence type="ECO:0000313" key="2">
    <source>
        <dbReference type="EMBL" id="PPK86043.1"/>
    </source>
</evidence>